<proteinExistence type="predicted"/>
<accession>A0AAV9ECY5</accession>
<protein>
    <submittedName>
        <fullName evidence="2">Uncharacterized protein</fullName>
    </submittedName>
</protein>
<dbReference type="AlphaFoldDB" id="A0AAV9ECY5"/>
<evidence type="ECO:0000256" key="1">
    <source>
        <dbReference type="SAM" id="MobiDB-lite"/>
    </source>
</evidence>
<name>A0AAV9ECY5_ACOCL</name>
<gene>
    <name evidence="2" type="ORF">QJS10_CPA08g00269</name>
</gene>
<reference evidence="2" key="1">
    <citation type="journal article" date="2023" name="Nat. Commun.">
        <title>Diploid and tetraploid genomes of Acorus and the evolution of monocots.</title>
        <authorList>
            <person name="Ma L."/>
            <person name="Liu K.W."/>
            <person name="Li Z."/>
            <person name="Hsiao Y.Y."/>
            <person name="Qi Y."/>
            <person name="Fu T."/>
            <person name="Tang G.D."/>
            <person name="Zhang D."/>
            <person name="Sun W.H."/>
            <person name="Liu D.K."/>
            <person name="Li Y."/>
            <person name="Chen G.Z."/>
            <person name="Liu X.D."/>
            <person name="Liao X.Y."/>
            <person name="Jiang Y.T."/>
            <person name="Yu X."/>
            <person name="Hao Y."/>
            <person name="Huang J."/>
            <person name="Zhao X.W."/>
            <person name="Ke S."/>
            <person name="Chen Y.Y."/>
            <person name="Wu W.L."/>
            <person name="Hsu J.L."/>
            <person name="Lin Y.F."/>
            <person name="Huang M.D."/>
            <person name="Li C.Y."/>
            <person name="Huang L."/>
            <person name="Wang Z.W."/>
            <person name="Zhao X."/>
            <person name="Zhong W.Y."/>
            <person name="Peng D.H."/>
            <person name="Ahmad S."/>
            <person name="Lan S."/>
            <person name="Zhang J.S."/>
            <person name="Tsai W.C."/>
            <person name="Van de Peer Y."/>
            <person name="Liu Z.J."/>
        </authorList>
    </citation>
    <scope>NUCLEOTIDE SEQUENCE</scope>
    <source>
        <strain evidence="2">CP</strain>
    </source>
</reference>
<sequence>MVNMKLKMKMMERMFYLGKIFQDKPQDDSEEDDVEVQGDVGEEENTEEMAGHEGEHMHEEMVLSGTD</sequence>
<evidence type="ECO:0000313" key="2">
    <source>
        <dbReference type="EMBL" id="KAK1311052.1"/>
    </source>
</evidence>
<reference evidence="2" key="2">
    <citation type="submission" date="2023-06" db="EMBL/GenBank/DDBJ databases">
        <authorList>
            <person name="Ma L."/>
            <person name="Liu K.-W."/>
            <person name="Li Z."/>
            <person name="Hsiao Y.-Y."/>
            <person name="Qi Y."/>
            <person name="Fu T."/>
            <person name="Tang G."/>
            <person name="Zhang D."/>
            <person name="Sun W.-H."/>
            <person name="Liu D.-K."/>
            <person name="Li Y."/>
            <person name="Chen G.-Z."/>
            <person name="Liu X.-D."/>
            <person name="Liao X.-Y."/>
            <person name="Jiang Y.-T."/>
            <person name="Yu X."/>
            <person name="Hao Y."/>
            <person name="Huang J."/>
            <person name="Zhao X.-W."/>
            <person name="Ke S."/>
            <person name="Chen Y.-Y."/>
            <person name="Wu W.-L."/>
            <person name="Hsu J.-L."/>
            <person name="Lin Y.-F."/>
            <person name="Huang M.-D."/>
            <person name="Li C.-Y."/>
            <person name="Huang L."/>
            <person name="Wang Z.-W."/>
            <person name="Zhao X."/>
            <person name="Zhong W.-Y."/>
            <person name="Peng D.-H."/>
            <person name="Ahmad S."/>
            <person name="Lan S."/>
            <person name="Zhang J.-S."/>
            <person name="Tsai W.-C."/>
            <person name="Van De Peer Y."/>
            <person name="Liu Z.-J."/>
        </authorList>
    </citation>
    <scope>NUCLEOTIDE SEQUENCE</scope>
    <source>
        <strain evidence="2">CP</strain>
        <tissue evidence="2">Leaves</tissue>
    </source>
</reference>
<dbReference type="EMBL" id="JAUJYO010000008">
    <property type="protein sequence ID" value="KAK1311052.1"/>
    <property type="molecule type" value="Genomic_DNA"/>
</dbReference>
<feature type="compositionally biased region" description="Acidic residues" evidence="1">
    <location>
        <begin position="28"/>
        <end position="47"/>
    </location>
</feature>
<feature type="region of interest" description="Disordered" evidence="1">
    <location>
        <begin position="22"/>
        <end position="67"/>
    </location>
</feature>
<keyword evidence="3" id="KW-1185">Reference proteome</keyword>
<feature type="compositionally biased region" description="Basic and acidic residues" evidence="1">
    <location>
        <begin position="49"/>
        <end position="61"/>
    </location>
</feature>
<organism evidence="2 3">
    <name type="scientific">Acorus calamus</name>
    <name type="common">Sweet flag</name>
    <dbReference type="NCBI Taxonomy" id="4465"/>
    <lineage>
        <taxon>Eukaryota</taxon>
        <taxon>Viridiplantae</taxon>
        <taxon>Streptophyta</taxon>
        <taxon>Embryophyta</taxon>
        <taxon>Tracheophyta</taxon>
        <taxon>Spermatophyta</taxon>
        <taxon>Magnoliopsida</taxon>
        <taxon>Liliopsida</taxon>
        <taxon>Acoraceae</taxon>
        <taxon>Acorus</taxon>
    </lineage>
</organism>
<dbReference type="Proteomes" id="UP001180020">
    <property type="component" value="Unassembled WGS sequence"/>
</dbReference>
<comment type="caution">
    <text evidence="2">The sequence shown here is derived from an EMBL/GenBank/DDBJ whole genome shotgun (WGS) entry which is preliminary data.</text>
</comment>
<evidence type="ECO:0000313" key="3">
    <source>
        <dbReference type="Proteomes" id="UP001180020"/>
    </source>
</evidence>